<proteinExistence type="predicted"/>
<dbReference type="OrthoDB" id="10654135at2759"/>
<feature type="region of interest" description="Disordered" evidence="1">
    <location>
        <begin position="220"/>
        <end position="260"/>
    </location>
</feature>
<evidence type="ECO:0000256" key="2">
    <source>
        <dbReference type="SAM" id="Phobius"/>
    </source>
</evidence>
<dbReference type="Proteomes" id="UP000070133">
    <property type="component" value="Unassembled WGS sequence"/>
</dbReference>
<gene>
    <name evidence="3" type="ORF">AC578_1120</name>
</gene>
<feature type="region of interest" description="Disordered" evidence="1">
    <location>
        <begin position="1"/>
        <end position="179"/>
    </location>
</feature>
<evidence type="ECO:0000313" key="3">
    <source>
        <dbReference type="EMBL" id="KXS94869.1"/>
    </source>
</evidence>
<feature type="compositionally biased region" description="Basic and acidic residues" evidence="1">
    <location>
        <begin position="156"/>
        <end position="165"/>
    </location>
</feature>
<keyword evidence="4" id="KW-1185">Reference proteome</keyword>
<keyword evidence="2" id="KW-1133">Transmembrane helix</keyword>
<evidence type="ECO:0000256" key="1">
    <source>
        <dbReference type="SAM" id="MobiDB-lite"/>
    </source>
</evidence>
<protein>
    <submittedName>
        <fullName evidence="3">Uncharacterized protein</fullName>
    </submittedName>
</protein>
<feature type="transmembrane region" description="Helical" evidence="2">
    <location>
        <begin position="186"/>
        <end position="212"/>
    </location>
</feature>
<name>A0A139GXH2_9PEZI</name>
<sequence>MTDHDHPLPHNSSTRSQSAYRARSRSASSVRSQSTPPRPDRGSVSAAFSSDIPSARTRTTSYYSVSVFGRRGSQSSEVDNDGSSDAGLKNNPNDQSLGGRNVDRSRQAPQRRHPSWEVLPSVSQLRRCWSPQKAKSSKPHDDPAHRINFDWTLNRDGVDKEEPGARRRSSSTSTSQHFRQRKLRNIFSADILCIAIIILSHVLACLVSGMFFQQIGRTTTGGQNRSGGQDHLHIHQQPQTPPPFYGSGWPNSSSSSSSQRKPSLSSVAVVFPLQEFRNTKWEYLAFTEEIEEIPHPFSHSGLSNLATICPFPWTTKKDKTEESKIWIWMNIDGGGGDKFRSSAIEVLKEIFVLAQQYGQQECQWEVMRILEFFERLELGFD</sequence>
<reference evidence="3 4" key="1">
    <citation type="submission" date="2015-07" db="EMBL/GenBank/DDBJ databases">
        <title>Comparative genomics of the Sigatoka disease complex on banana suggests a link between parallel evolutionary changes in Pseudocercospora fijiensis and Pseudocercospora eumusae and increased virulence on the banana host.</title>
        <authorList>
            <person name="Chang T.-C."/>
            <person name="Salvucci A."/>
            <person name="Crous P.W."/>
            <person name="Stergiopoulos I."/>
        </authorList>
    </citation>
    <scope>NUCLEOTIDE SEQUENCE [LARGE SCALE GENOMIC DNA]</scope>
    <source>
        <strain evidence="3 4">CBS 114824</strain>
    </source>
</reference>
<dbReference type="EMBL" id="LFZN01000251">
    <property type="protein sequence ID" value="KXS94869.1"/>
    <property type="molecule type" value="Genomic_DNA"/>
</dbReference>
<keyword evidence="2" id="KW-0812">Transmembrane</keyword>
<comment type="caution">
    <text evidence="3">The sequence shown here is derived from an EMBL/GenBank/DDBJ whole genome shotgun (WGS) entry which is preliminary data.</text>
</comment>
<evidence type="ECO:0000313" key="4">
    <source>
        <dbReference type="Proteomes" id="UP000070133"/>
    </source>
</evidence>
<feature type="compositionally biased region" description="Polar residues" evidence="1">
    <location>
        <begin position="46"/>
        <end position="64"/>
    </location>
</feature>
<dbReference type="AlphaFoldDB" id="A0A139GXH2"/>
<feature type="compositionally biased region" description="Low complexity" evidence="1">
    <location>
        <begin position="12"/>
        <end position="35"/>
    </location>
</feature>
<feature type="compositionally biased region" description="Basic and acidic residues" evidence="1">
    <location>
        <begin position="138"/>
        <end position="148"/>
    </location>
</feature>
<keyword evidence="2" id="KW-0472">Membrane</keyword>
<organism evidence="3 4">
    <name type="scientific">Pseudocercospora eumusae</name>
    <dbReference type="NCBI Taxonomy" id="321146"/>
    <lineage>
        <taxon>Eukaryota</taxon>
        <taxon>Fungi</taxon>
        <taxon>Dikarya</taxon>
        <taxon>Ascomycota</taxon>
        <taxon>Pezizomycotina</taxon>
        <taxon>Dothideomycetes</taxon>
        <taxon>Dothideomycetidae</taxon>
        <taxon>Mycosphaerellales</taxon>
        <taxon>Mycosphaerellaceae</taxon>
        <taxon>Pseudocercospora</taxon>
    </lineage>
</organism>
<feature type="compositionally biased region" description="Polar residues" evidence="1">
    <location>
        <begin position="72"/>
        <end position="83"/>
    </location>
</feature>
<accession>A0A139GXH2</accession>